<sequence>METTPEDQHSLQGHQDNLNEFRSVRDRMHPPRMSAPSCIVPPTKQLVIRPYLVPLLPTFHGMESENPYAHIKEFEDVSKENEKFYECWERYMEAINACPHHGFDTWLLVSYFYDGMSSSMKQLLETMCGGDFMSKNPEEAMDFLSYVADVSRGWDEPTKGEVGKMKSQLNAFNAKAGMYILKEDDDMKAKLAAMTRRLEELELKRIHECKLLLKHQCKSSCVLIVNHMNIWRRNALQFQLKGKCLEIKQILLDNLSLITMRLMEIPTTQVGGIIQISHGRLEQLSTNNQIHHLNKLQVLNKQWLISVRMDGMQNDMNQKFDNIQYSISRLTNLNTLQEKGRFPSQPHQNPKGVHEVESQEGESSQTKMSKP</sequence>
<evidence type="ECO:0000313" key="2">
    <source>
        <dbReference type="EMBL" id="RVW18490.1"/>
    </source>
</evidence>
<organism evidence="2 3">
    <name type="scientific">Vitis vinifera</name>
    <name type="common">Grape</name>
    <dbReference type="NCBI Taxonomy" id="29760"/>
    <lineage>
        <taxon>Eukaryota</taxon>
        <taxon>Viridiplantae</taxon>
        <taxon>Streptophyta</taxon>
        <taxon>Embryophyta</taxon>
        <taxon>Tracheophyta</taxon>
        <taxon>Spermatophyta</taxon>
        <taxon>Magnoliopsida</taxon>
        <taxon>eudicotyledons</taxon>
        <taxon>Gunneridae</taxon>
        <taxon>Pentapetalae</taxon>
        <taxon>rosids</taxon>
        <taxon>Vitales</taxon>
        <taxon>Vitaceae</taxon>
        <taxon>Viteae</taxon>
        <taxon>Vitis</taxon>
    </lineage>
</organism>
<accession>A0A438C5G0</accession>
<feature type="compositionally biased region" description="Polar residues" evidence="1">
    <location>
        <begin position="361"/>
        <end position="371"/>
    </location>
</feature>
<dbReference type="PANTHER" id="PTHR33223:SF11">
    <property type="entry name" value="ELEMENT PROTEIN, PUTATIVE-RELATED"/>
    <property type="match status" value="1"/>
</dbReference>
<evidence type="ECO:0008006" key="4">
    <source>
        <dbReference type="Google" id="ProtNLM"/>
    </source>
</evidence>
<dbReference type="PANTHER" id="PTHR33223">
    <property type="entry name" value="CCHC-TYPE DOMAIN-CONTAINING PROTEIN"/>
    <property type="match status" value="1"/>
</dbReference>
<evidence type="ECO:0000313" key="3">
    <source>
        <dbReference type="Proteomes" id="UP000288805"/>
    </source>
</evidence>
<reference evidence="2 3" key="1">
    <citation type="journal article" date="2018" name="PLoS Genet.">
        <title>Population sequencing reveals clonal diversity and ancestral inbreeding in the grapevine cultivar Chardonnay.</title>
        <authorList>
            <person name="Roach M.J."/>
            <person name="Johnson D.L."/>
            <person name="Bohlmann J."/>
            <person name="van Vuuren H.J."/>
            <person name="Jones S.J."/>
            <person name="Pretorius I.S."/>
            <person name="Schmidt S.A."/>
            <person name="Borneman A.R."/>
        </authorList>
    </citation>
    <scope>NUCLEOTIDE SEQUENCE [LARGE SCALE GENOMIC DNA]</scope>
    <source>
        <strain evidence="3">cv. Chardonnay</strain>
        <tissue evidence="2">Leaf</tissue>
    </source>
</reference>
<dbReference type="EMBL" id="QGNW01002523">
    <property type="protein sequence ID" value="RVW18490.1"/>
    <property type="molecule type" value="Genomic_DNA"/>
</dbReference>
<comment type="caution">
    <text evidence="2">The sequence shown here is derived from an EMBL/GenBank/DDBJ whole genome shotgun (WGS) entry which is preliminary data.</text>
</comment>
<feature type="region of interest" description="Disordered" evidence="1">
    <location>
        <begin position="339"/>
        <end position="371"/>
    </location>
</feature>
<dbReference type="AlphaFoldDB" id="A0A438C5G0"/>
<gene>
    <name evidence="2" type="ORF">CK203_109060</name>
</gene>
<proteinExistence type="predicted"/>
<protein>
    <recommendedName>
        <fullName evidence="4">Retrotransposon gag domain-containing protein</fullName>
    </recommendedName>
</protein>
<dbReference type="Proteomes" id="UP000288805">
    <property type="component" value="Unassembled WGS sequence"/>
</dbReference>
<evidence type="ECO:0000256" key="1">
    <source>
        <dbReference type="SAM" id="MobiDB-lite"/>
    </source>
</evidence>
<name>A0A438C5G0_VITVI</name>